<dbReference type="Proteomes" id="UP000708208">
    <property type="component" value="Unassembled WGS sequence"/>
</dbReference>
<evidence type="ECO:0000313" key="2">
    <source>
        <dbReference type="Proteomes" id="UP000708208"/>
    </source>
</evidence>
<protein>
    <submittedName>
        <fullName evidence="1">Uncharacterized protein</fullName>
    </submittedName>
</protein>
<reference evidence="1" key="1">
    <citation type="submission" date="2021-06" db="EMBL/GenBank/DDBJ databases">
        <authorList>
            <person name="Hodson N. C."/>
            <person name="Mongue J. A."/>
            <person name="Jaron S. K."/>
        </authorList>
    </citation>
    <scope>NUCLEOTIDE SEQUENCE</scope>
</reference>
<organism evidence="1 2">
    <name type="scientific">Allacma fusca</name>
    <dbReference type="NCBI Taxonomy" id="39272"/>
    <lineage>
        <taxon>Eukaryota</taxon>
        <taxon>Metazoa</taxon>
        <taxon>Ecdysozoa</taxon>
        <taxon>Arthropoda</taxon>
        <taxon>Hexapoda</taxon>
        <taxon>Collembola</taxon>
        <taxon>Symphypleona</taxon>
        <taxon>Sminthuridae</taxon>
        <taxon>Allacma</taxon>
    </lineage>
</organism>
<proteinExistence type="predicted"/>
<evidence type="ECO:0000313" key="1">
    <source>
        <dbReference type="EMBL" id="CAG7831903.1"/>
    </source>
</evidence>
<gene>
    <name evidence="1" type="ORF">AFUS01_LOCUS41622</name>
</gene>
<comment type="caution">
    <text evidence="1">The sequence shown here is derived from an EMBL/GenBank/DDBJ whole genome shotgun (WGS) entry which is preliminary data.</text>
</comment>
<dbReference type="AlphaFoldDB" id="A0A8J2LAW0"/>
<dbReference type="EMBL" id="CAJVCH010562589">
    <property type="protein sequence ID" value="CAG7831903.1"/>
    <property type="molecule type" value="Genomic_DNA"/>
</dbReference>
<accession>A0A8J2LAW0</accession>
<sequence>MVMKWSCGYRVTVVRSTFWRELNPCILYHQRRRAAHQLQADLPTPPSPTTTNLYNGKHSPLTPRHWDLFFPGSGRLSMLHGNIIWVTHAGESPTLWLSLSCVRITREEERRSVTTI</sequence>
<keyword evidence="2" id="KW-1185">Reference proteome</keyword>
<name>A0A8J2LAW0_9HEXA</name>